<evidence type="ECO:0000313" key="3">
    <source>
        <dbReference type="Proteomes" id="UP000233551"/>
    </source>
</evidence>
<dbReference type="EMBL" id="PGOL01001443">
    <property type="protein sequence ID" value="PKI58100.1"/>
    <property type="molecule type" value="Genomic_DNA"/>
</dbReference>
<dbReference type="AlphaFoldDB" id="A0A2I0JQC3"/>
<evidence type="ECO:0000256" key="1">
    <source>
        <dbReference type="SAM" id="MobiDB-lite"/>
    </source>
</evidence>
<feature type="region of interest" description="Disordered" evidence="1">
    <location>
        <begin position="73"/>
        <end position="100"/>
    </location>
</feature>
<keyword evidence="3" id="KW-1185">Reference proteome</keyword>
<protein>
    <submittedName>
        <fullName evidence="2">Uncharacterized protein</fullName>
    </submittedName>
</protein>
<name>A0A2I0JQC3_PUNGR</name>
<comment type="caution">
    <text evidence="2">The sequence shown here is derived from an EMBL/GenBank/DDBJ whole genome shotgun (WGS) entry which is preliminary data.</text>
</comment>
<gene>
    <name evidence="2" type="ORF">CRG98_021527</name>
</gene>
<reference evidence="2 3" key="1">
    <citation type="submission" date="2017-11" db="EMBL/GenBank/DDBJ databases">
        <title>De-novo sequencing of pomegranate (Punica granatum L.) genome.</title>
        <authorList>
            <person name="Akparov Z."/>
            <person name="Amiraslanov A."/>
            <person name="Hajiyeva S."/>
            <person name="Abbasov M."/>
            <person name="Kaur K."/>
            <person name="Hamwieh A."/>
            <person name="Solovyev V."/>
            <person name="Salamov A."/>
            <person name="Braich B."/>
            <person name="Kosarev P."/>
            <person name="Mahmoud A."/>
            <person name="Hajiyev E."/>
            <person name="Babayeva S."/>
            <person name="Izzatullayeva V."/>
            <person name="Mammadov A."/>
            <person name="Mammadov A."/>
            <person name="Sharifova S."/>
            <person name="Ojaghi J."/>
            <person name="Eynullazada K."/>
            <person name="Bayramov B."/>
            <person name="Abdulazimova A."/>
            <person name="Shahmuradov I."/>
        </authorList>
    </citation>
    <scope>NUCLEOTIDE SEQUENCE [LARGE SCALE GENOMIC DNA]</scope>
    <source>
        <strain evidence="3">cv. AG2017</strain>
        <tissue evidence="2">Leaf</tissue>
    </source>
</reference>
<accession>A0A2I0JQC3</accession>
<organism evidence="2 3">
    <name type="scientific">Punica granatum</name>
    <name type="common">Pomegranate</name>
    <dbReference type="NCBI Taxonomy" id="22663"/>
    <lineage>
        <taxon>Eukaryota</taxon>
        <taxon>Viridiplantae</taxon>
        <taxon>Streptophyta</taxon>
        <taxon>Embryophyta</taxon>
        <taxon>Tracheophyta</taxon>
        <taxon>Spermatophyta</taxon>
        <taxon>Magnoliopsida</taxon>
        <taxon>eudicotyledons</taxon>
        <taxon>Gunneridae</taxon>
        <taxon>Pentapetalae</taxon>
        <taxon>rosids</taxon>
        <taxon>malvids</taxon>
        <taxon>Myrtales</taxon>
        <taxon>Lythraceae</taxon>
        <taxon>Punica</taxon>
    </lineage>
</organism>
<sequence length="251" mass="27140">MLGLDPKVVNARSRLDVGPNPDAGPKPDVVNAGREPELGPKPNAVNVGSEPDVGPKPNAVNVELKPDAVNAGLKPDVVNAGPKPDAINAGPKPDAWPKPKSRAEAQKCKCRAEARCGAKAQYSKCRAEAQCCLLVGDFLQWKKETMKEHELFAIPMQEFWVANWPSRRRASTSRDMHRYTQEMCRRCVHVVDRPSGHGSSCLGGRVKTAGGLPAIVGTTRLSCGMGGRDGLGLLSQRISLWRSKDRGWSTC</sequence>
<evidence type="ECO:0000313" key="2">
    <source>
        <dbReference type="EMBL" id="PKI58100.1"/>
    </source>
</evidence>
<proteinExistence type="predicted"/>
<feature type="region of interest" description="Disordered" evidence="1">
    <location>
        <begin position="1"/>
        <end position="57"/>
    </location>
</feature>
<dbReference type="Proteomes" id="UP000233551">
    <property type="component" value="Unassembled WGS sequence"/>
</dbReference>